<proteinExistence type="inferred from homology"/>
<evidence type="ECO:0000256" key="4">
    <source>
        <dbReference type="ARBA" id="ARBA00023002"/>
    </source>
</evidence>
<sequence length="699" mass="75851">MDALASEPSACSSSQKRPIKVAIIGGGICGVALAVGLGEYKHIDFHIYEKAQMYSDVGAGLSLHKNAIAAMNLISPKLFKAYQQKAVDIGEEDQEMATEVILAAGRHKGLKVGELGRAKGRKSISRADLLKGFLDLVPKEKISLAKQVVRIWETHQGSERSTTDSVAPYAEDSATNDHPIHITFADGSRAHADVLIGCDGIHSSVRSYLLGENHPATKPKNKDKWQVYRTLIPTEDAIVHWGIDPKLCGTVPILLGPRGHINIIPMNKGKMLSAGVAVRGAAPPESVAGPYSGPSYAPASSSTIPPTPSSSDDQGGIVPWLWLATLNNTTVGDIFSDTNGASSSNSDNLIQVPPPPYQSPSQPCIRPTVSQGPPPSQLNPYKYKDYTLDAQRIVFMVAQDTSASWAVADHDHAPYYARRCVAMAGDAAHAALPFAGNGAAQALEDAAVLTHLLRAVRNTEDAEAALWAYENARKERSQKAVEIAREYGRVYSFSPVCYNNKWVNLHEKPDVMMGWFKQQAAFTNEFNVGMQNTWADKLFAMEMRRRQRAARMQSEEQKPDQGGQRTKAGTGMTPHPETKRTDEVKNEELVTPAPTMGEGTLPTSEWESLGKLKKGGGEEGGHAAEQEAGKPPGEVEVKEVVNDDDDDGERVEREEANDDGDMHGVQSVGSADSEYDFVDDYFDDADDEFEDGIDDDSDL</sequence>
<accession>A0A8S8ZU16</accession>
<feature type="domain" description="FAD-binding" evidence="6">
    <location>
        <begin position="408"/>
        <end position="482"/>
    </location>
</feature>
<evidence type="ECO:0000256" key="3">
    <source>
        <dbReference type="ARBA" id="ARBA00022827"/>
    </source>
</evidence>
<evidence type="ECO:0000259" key="6">
    <source>
        <dbReference type="Pfam" id="PF01494"/>
    </source>
</evidence>
<dbReference type="PANTHER" id="PTHR46720">
    <property type="entry name" value="HYDROXYLASE, PUTATIVE (AFU_ORTHOLOGUE AFUA_3G01460)-RELATED"/>
    <property type="match status" value="1"/>
</dbReference>
<evidence type="ECO:0000256" key="2">
    <source>
        <dbReference type="ARBA" id="ARBA00022630"/>
    </source>
</evidence>
<dbReference type="Proteomes" id="UP000433876">
    <property type="component" value="Unassembled WGS sequence"/>
</dbReference>
<dbReference type="GO" id="GO:0044550">
    <property type="term" value="P:secondary metabolite biosynthetic process"/>
    <property type="evidence" value="ECO:0007669"/>
    <property type="project" value="TreeGrafter"/>
</dbReference>
<evidence type="ECO:0000256" key="1">
    <source>
        <dbReference type="ARBA" id="ARBA00007992"/>
    </source>
</evidence>
<feature type="compositionally biased region" description="Acidic residues" evidence="5">
    <location>
        <begin position="673"/>
        <end position="699"/>
    </location>
</feature>
<dbReference type="InterPro" id="IPR002938">
    <property type="entry name" value="FAD-bd"/>
</dbReference>
<dbReference type="PRINTS" id="PR00420">
    <property type="entry name" value="RNGMNOXGNASE"/>
</dbReference>
<evidence type="ECO:0000313" key="8">
    <source>
        <dbReference type="Proteomes" id="UP000433876"/>
    </source>
</evidence>
<dbReference type="InterPro" id="IPR036188">
    <property type="entry name" value="FAD/NAD-bd_sf"/>
</dbReference>
<dbReference type="SUPFAM" id="SSF51905">
    <property type="entry name" value="FAD/NAD(P)-binding domain"/>
    <property type="match status" value="1"/>
</dbReference>
<keyword evidence="2" id="KW-0285">Flavoprotein</keyword>
<feature type="region of interest" description="Disordered" evidence="5">
    <location>
        <begin position="337"/>
        <end position="378"/>
    </location>
</feature>
<feature type="compositionally biased region" description="Low complexity" evidence="5">
    <location>
        <begin position="289"/>
        <end position="304"/>
    </location>
</feature>
<evidence type="ECO:0000256" key="5">
    <source>
        <dbReference type="SAM" id="MobiDB-lite"/>
    </source>
</evidence>
<feature type="compositionally biased region" description="Acidic residues" evidence="5">
    <location>
        <begin position="642"/>
        <end position="659"/>
    </location>
</feature>
<comment type="similarity">
    <text evidence="1">Belongs to the paxM FAD-dependent monooxygenase family.</text>
</comment>
<organism evidence="7 8">
    <name type="scientific">Sordaria macrospora</name>
    <dbReference type="NCBI Taxonomy" id="5147"/>
    <lineage>
        <taxon>Eukaryota</taxon>
        <taxon>Fungi</taxon>
        <taxon>Dikarya</taxon>
        <taxon>Ascomycota</taxon>
        <taxon>Pezizomycotina</taxon>
        <taxon>Sordariomycetes</taxon>
        <taxon>Sordariomycetidae</taxon>
        <taxon>Sordariales</taxon>
        <taxon>Sordariaceae</taxon>
        <taxon>Sordaria</taxon>
    </lineage>
</organism>
<dbReference type="GO" id="GO:0016491">
    <property type="term" value="F:oxidoreductase activity"/>
    <property type="evidence" value="ECO:0007669"/>
    <property type="project" value="UniProtKB-KW"/>
</dbReference>
<feature type="compositionally biased region" description="Polar residues" evidence="5">
    <location>
        <begin position="337"/>
        <end position="349"/>
    </location>
</feature>
<dbReference type="PANTHER" id="PTHR46720:SF3">
    <property type="entry name" value="FAD-BINDING DOMAIN-CONTAINING PROTEIN-RELATED"/>
    <property type="match status" value="1"/>
</dbReference>
<dbReference type="EMBL" id="NMPR01000053">
    <property type="protein sequence ID" value="KAA8632506.1"/>
    <property type="molecule type" value="Genomic_DNA"/>
</dbReference>
<gene>
    <name evidence="7" type="ORF">SMACR_05688</name>
</gene>
<dbReference type="OMA" id="PLNKGTR"/>
<feature type="region of interest" description="Disordered" evidence="5">
    <location>
        <begin position="289"/>
        <end position="313"/>
    </location>
</feature>
<reference evidence="7 8" key="1">
    <citation type="submission" date="2017-07" db="EMBL/GenBank/DDBJ databases">
        <title>Genome sequence of the Sordaria macrospora wild type strain R19027.</title>
        <authorList>
            <person name="Nowrousian M."/>
            <person name="Teichert I."/>
            <person name="Kueck U."/>
        </authorList>
    </citation>
    <scope>NUCLEOTIDE SEQUENCE [LARGE SCALE GENOMIC DNA]</scope>
    <source>
        <strain evidence="7 8">R19027</strain>
        <tissue evidence="7">Mycelium</tissue>
    </source>
</reference>
<dbReference type="GO" id="GO:0071949">
    <property type="term" value="F:FAD binding"/>
    <property type="evidence" value="ECO:0007669"/>
    <property type="project" value="InterPro"/>
</dbReference>
<feature type="compositionally biased region" description="Basic and acidic residues" evidence="5">
    <location>
        <begin position="576"/>
        <end position="588"/>
    </location>
</feature>
<dbReference type="Pfam" id="PF01494">
    <property type="entry name" value="FAD_binding_3"/>
    <property type="match status" value="1"/>
</dbReference>
<comment type="caution">
    <text evidence="7">The sequence shown here is derived from an EMBL/GenBank/DDBJ whole genome shotgun (WGS) entry which is preliminary data.</text>
</comment>
<feature type="region of interest" description="Disordered" evidence="5">
    <location>
        <begin position="545"/>
        <end position="699"/>
    </location>
</feature>
<protein>
    <recommendedName>
        <fullName evidence="6">FAD-binding domain-containing protein</fullName>
    </recommendedName>
</protein>
<keyword evidence="3" id="KW-0274">FAD</keyword>
<dbReference type="Gene3D" id="3.50.50.60">
    <property type="entry name" value="FAD/NAD(P)-binding domain"/>
    <property type="match status" value="2"/>
</dbReference>
<dbReference type="VEuPathDB" id="FungiDB:SMAC_05688"/>
<name>A0A8S8ZU16_SORMA</name>
<keyword evidence="4" id="KW-0560">Oxidoreductase</keyword>
<dbReference type="InterPro" id="IPR051104">
    <property type="entry name" value="FAD_monoxygenase"/>
</dbReference>
<feature type="compositionally biased region" description="Basic and acidic residues" evidence="5">
    <location>
        <begin position="615"/>
        <end position="641"/>
    </location>
</feature>
<evidence type="ECO:0000313" key="7">
    <source>
        <dbReference type="EMBL" id="KAA8632506.1"/>
    </source>
</evidence>
<dbReference type="AlphaFoldDB" id="A0A8S8ZU16"/>